<dbReference type="InterPro" id="IPR013148">
    <property type="entry name" value="Glyco_hydro_32_N"/>
</dbReference>
<sequence length="469" mass="53724">MAEAVKVTNERYRLKYHVSTPGGWMNDPNGFSFFKGYYHLFYQYYPYSAQKGPMHWGHYRSRDLVHWEELPIALAPDDEQNVCFSGSAIEKDGRLYLIYTGHQYHDLNDHTQFTETQNIAYSDDGIHFKKDAHNPIIAAAPADNTQHFRDPKVWRQGKYYYMILGSQAANGLGRALTYRSENLFDWEYLGPIANAQTSAQEGFMWECPDLFTLGDHDILLCSPQGIEPDGLRFLNEFQTGYFSGKMDYQQNKFTHGAFTELDHGHDFYAAQTMLAPDHRRILIGWMDMWNASFPEQADGWSGALTVPRELSYASGHLYMKPIAELMSLRTEKIMAEEGVVTSLEVTTPDPQHCELLFEANTSSWSGNEISFTLESKQQDLVSLTWNKKTGQVTVIRADKPDGDDKRYGNLQTSASLKLHIFIDTSSIEFFLNDGELVFSERYYTENQPQIFFSTDKGIKAKVEGYTLAQ</sequence>
<comment type="similarity">
    <text evidence="2 8">Belongs to the glycosyl hydrolase 32 family.</text>
</comment>
<dbReference type="InterPro" id="IPR006232">
    <property type="entry name" value="Suc6P_hydrolase"/>
</dbReference>
<evidence type="ECO:0000256" key="3">
    <source>
        <dbReference type="ARBA" id="ARBA00012758"/>
    </source>
</evidence>
<evidence type="ECO:0000256" key="7">
    <source>
        <dbReference type="ARBA" id="ARBA00033367"/>
    </source>
</evidence>
<reference evidence="12 13" key="1">
    <citation type="submission" date="2020-01" db="EMBL/GenBank/DDBJ databases">
        <title>Vast differences in strain-level diversity in the gut microbiota of two closely related honey bee species.</title>
        <authorList>
            <person name="Ellegaard K.M."/>
            <person name="Suenami S."/>
            <person name="Miyazaki R."/>
            <person name="Engel P."/>
        </authorList>
    </citation>
    <scope>NUCLEOTIDE SEQUENCE [LARGE SCALE GENOMIC DNA]</scope>
    <source>
        <strain evidence="12 13">ESL0416</strain>
    </source>
</reference>
<evidence type="ECO:0000256" key="8">
    <source>
        <dbReference type="RuleBase" id="RU362110"/>
    </source>
</evidence>
<dbReference type="GO" id="GO:0004564">
    <property type="term" value="F:beta-fructofuranosidase activity"/>
    <property type="evidence" value="ECO:0007669"/>
    <property type="project" value="UniProtKB-EC"/>
</dbReference>
<evidence type="ECO:0000259" key="10">
    <source>
        <dbReference type="Pfam" id="PF00251"/>
    </source>
</evidence>
<name>A0ABX8W727_9LACO</name>
<keyword evidence="6 8" id="KW-0326">Glycosidase</keyword>
<dbReference type="InterPro" id="IPR051214">
    <property type="entry name" value="GH32_Enzymes"/>
</dbReference>
<evidence type="ECO:0000256" key="9">
    <source>
        <dbReference type="RuleBase" id="RU365015"/>
    </source>
</evidence>
<dbReference type="EC" id="3.2.1.26" evidence="3 8"/>
<dbReference type="PANTHER" id="PTHR43101">
    <property type="entry name" value="BETA-FRUCTOSIDASE"/>
    <property type="match status" value="1"/>
</dbReference>
<keyword evidence="9" id="KW-0963">Cytoplasm</keyword>
<evidence type="ECO:0000259" key="11">
    <source>
        <dbReference type="Pfam" id="PF08244"/>
    </source>
</evidence>
<evidence type="ECO:0000256" key="4">
    <source>
        <dbReference type="ARBA" id="ARBA00019623"/>
    </source>
</evidence>
<dbReference type="Pfam" id="PF08244">
    <property type="entry name" value="Glyco_hydro_32C"/>
    <property type="match status" value="1"/>
</dbReference>
<dbReference type="SMART" id="SM00640">
    <property type="entry name" value="Glyco_32"/>
    <property type="match status" value="1"/>
</dbReference>
<comment type="catalytic activity">
    <reaction evidence="8">
        <text>Hydrolysis of terminal non-reducing beta-D-fructofuranoside residues in beta-D-fructofuranosides.</text>
        <dbReference type="EC" id="3.2.1.26"/>
    </reaction>
</comment>
<gene>
    <name evidence="12" type="ORF">GYM71_00845</name>
</gene>
<comment type="function">
    <text evidence="9">Enables the bacterium to metabolize sucrose as a sole carbon source.</text>
</comment>
<comment type="pathway">
    <text evidence="1 9">Glycan biosynthesis; sucrose metabolism.</text>
</comment>
<comment type="subcellular location">
    <subcellularLocation>
        <location evidence="9">Cytoplasm</location>
    </subcellularLocation>
</comment>
<feature type="domain" description="Glycosyl hydrolase family 32 N-terminal" evidence="10">
    <location>
        <begin position="17"/>
        <end position="321"/>
    </location>
</feature>
<proteinExistence type="inferred from homology"/>
<dbReference type="SUPFAM" id="SSF49899">
    <property type="entry name" value="Concanavalin A-like lectins/glucanases"/>
    <property type="match status" value="1"/>
</dbReference>
<dbReference type="Gene3D" id="2.60.120.560">
    <property type="entry name" value="Exo-inulinase, domain 1"/>
    <property type="match status" value="1"/>
</dbReference>
<evidence type="ECO:0000313" key="12">
    <source>
        <dbReference type="EMBL" id="QYN52055.1"/>
    </source>
</evidence>
<dbReference type="Pfam" id="PF00251">
    <property type="entry name" value="Glyco_hydro_32N"/>
    <property type="match status" value="1"/>
</dbReference>
<dbReference type="EMBL" id="CP048268">
    <property type="protein sequence ID" value="QYN52055.1"/>
    <property type="molecule type" value="Genomic_DNA"/>
</dbReference>
<dbReference type="Gene3D" id="2.115.10.20">
    <property type="entry name" value="Glycosyl hydrolase domain, family 43"/>
    <property type="match status" value="1"/>
</dbReference>
<protein>
    <recommendedName>
        <fullName evidence="4 8">Sucrose-6-phosphate hydrolase</fullName>
        <ecNumber evidence="3 8">3.2.1.26</ecNumber>
    </recommendedName>
    <alternativeName>
        <fullName evidence="7 9">Invertase</fullName>
    </alternativeName>
</protein>
<dbReference type="RefSeq" id="WP_220220552.1">
    <property type="nucleotide sequence ID" value="NZ_CP048268.1"/>
</dbReference>
<accession>A0ABX8W727</accession>
<evidence type="ECO:0000256" key="2">
    <source>
        <dbReference type="ARBA" id="ARBA00009902"/>
    </source>
</evidence>
<evidence type="ECO:0000313" key="13">
    <source>
        <dbReference type="Proteomes" id="UP000826550"/>
    </source>
</evidence>
<evidence type="ECO:0000256" key="5">
    <source>
        <dbReference type="ARBA" id="ARBA00022801"/>
    </source>
</evidence>
<dbReference type="NCBIfam" id="TIGR01322">
    <property type="entry name" value="scrB_fam"/>
    <property type="match status" value="1"/>
</dbReference>
<keyword evidence="13" id="KW-1185">Reference proteome</keyword>
<dbReference type="InterPro" id="IPR001362">
    <property type="entry name" value="Glyco_hydro_32"/>
</dbReference>
<keyword evidence="5 8" id="KW-0378">Hydrolase</keyword>
<evidence type="ECO:0000256" key="1">
    <source>
        <dbReference type="ARBA" id="ARBA00004914"/>
    </source>
</evidence>
<dbReference type="CDD" id="cd08996">
    <property type="entry name" value="GH32_FFase"/>
    <property type="match status" value="1"/>
</dbReference>
<evidence type="ECO:0000256" key="6">
    <source>
        <dbReference type="ARBA" id="ARBA00023295"/>
    </source>
</evidence>
<dbReference type="PANTHER" id="PTHR43101:SF1">
    <property type="entry name" value="BETA-FRUCTOSIDASE"/>
    <property type="match status" value="1"/>
</dbReference>
<organism evidence="12 13">
    <name type="scientific">Lactobacillus panisapium</name>
    <dbReference type="NCBI Taxonomy" id="2012495"/>
    <lineage>
        <taxon>Bacteria</taxon>
        <taxon>Bacillati</taxon>
        <taxon>Bacillota</taxon>
        <taxon>Bacilli</taxon>
        <taxon>Lactobacillales</taxon>
        <taxon>Lactobacillaceae</taxon>
        <taxon>Lactobacillus</taxon>
    </lineage>
</organism>
<dbReference type="InterPro" id="IPR013320">
    <property type="entry name" value="ConA-like_dom_sf"/>
</dbReference>
<keyword evidence="9" id="KW-0119">Carbohydrate metabolism</keyword>
<dbReference type="InterPro" id="IPR013189">
    <property type="entry name" value="Glyco_hydro_32_C"/>
</dbReference>
<dbReference type="Proteomes" id="UP000826550">
    <property type="component" value="Chromosome"/>
</dbReference>
<dbReference type="SUPFAM" id="SSF75005">
    <property type="entry name" value="Arabinanase/levansucrase/invertase"/>
    <property type="match status" value="1"/>
</dbReference>
<feature type="domain" description="Glycosyl hydrolase family 32 C-terminal" evidence="11">
    <location>
        <begin position="325"/>
        <end position="457"/>
    </location>
</feature>
<dbReference type="InterPro" id="IPR023296">
    <property type="entry name" value="Glyco_hydro_beta-prop_sf"/>
</dbReference>